<name>A0A816BGH0_9BILA</name>
<dbReference type="EMBL" id="CAJNOV010017417">
    <property type="protein sequence ID" value="CAF1607372.1"/>
    <property type="molecule type" value="Genomic_DNA"/>
</dbReference>
<evidence type="ECO:0000313" key="1">
    <source>
        <dbReference type="EMBL" id="CAF1607372.1"/>
    </source>
</evidence>
<gene>
    <name evidence="1" type="ORF">CJN711_LOCUS36047</name>
</gene>
<protein>
    <submittedName>
        <fullName evidence="1">Uncharacterized protein</fullName>
    </submittedName>
</protein>
<dbReference type="AlphaFoldDB" id="A0A816BGH0"/>
<comment type="caution">
    <text evidence="1">The sequence shown here is derived from an EMBL/GenBank/DDBJ whole genome shotgun (WGS) entry which is preliminary data.</text>
</comment>
<proteinExistence type="predicted"/>
<organism evidence="1 2">
    <name type="scientific">Rotaria magnacalcarata</name>
    <dbReference type="NCBI Taxonomy" id="392030"/>
    <lineage>
        <taxon>Eukaryota</taxon>
        <taxon>Metazoa</taxon>
        <taxon>Spiralia</taxon>
        <taxon>Gnathifera</taxon>
        <taxon>Rotifera</taxon>
        <taxon>Eurotatoria</taxon>
        <taxon>Bdelloidea</taxon>
        <taxon>Philodinida</taxon>
        <taxon>Philodinidae</taxon>
        <taxon>Rotaria</taxon>
    </lineage>
</organism>
<accession>A0A816BGH0</accession>
<sequence length="184" mass="21465">MKKTSNKDWKNIIKLKQKILFKLANKDYSQTQTRILVAKLIVQTITALRSNDRINAINRLINKSDRSLLLLAYVFRDLLNLDESIEDESFCDYLAKRIDSYSSEVVVFDLLQVYCQKSVNQHEKVLELLQNKDNQYSLPVKQTNKLLLILKLFPESSTIVEKAYKNLVKKALVFFESSDENNNE</sequence>
<dbReference type="Proteomes" id="UP000663855">
    <property type="component" value="Unassembled WGS sequence"/>
</dbReference>
<evidence type="ECO:0000313" key="2">
    <source>
        <dbReference type="Proteomes" id="UP000663855"/>
    </source>
</evidence>
<reference evidence="1" key="1">
    <citation type="submission" date="2021-02" db="EMBL/GenBank/DDBJ databases">
        <authorList>
            <person name="Nowell W R."/>
        </authorList>
    </citation>
    <scope>NUCLEOTIDE SEQUENCE</scope>
</reference>